<dbReference type="OrthoDB" id="7360363at2"/>
<name>A0A178MMX6_9PROT</name>
<organism evidence="2 3">
    <name type="scientific">Magnetospirillum moscoviense</name>
    <dbReference type="NCBI Taxonomy" id="1437059"/>
    <lineage>
        <taxon>Bacteria</taxon>
        <taxon>Pseudomonadati</taxon>
        <taxon>Pseudomonadota</taxon>
        <taxon>Alphaproteobacteria</taxon>
        <taxon>Rhodospirillales</taxon>
        <taxon>Rhodospirillaceae</taxon>
        <taxon>Magnetospirillum</taxon>
    </lineage>
</organism>
<dbReference type="STRING" id="1437059.A6A05_02095"/>
<protein>
    <submittedName>
        <fullName evidence="2">Uncharacterized protein</fullName>
    </submittedName>
</protein>
<evidence type="ECO:0000256" key="1">
    <source>
        <dbReference type="SAM" id="MobiDB-lite"/>
    </source>
</evidence>
<dbReference type="RefSeq" id="WP_068500730.1">
    <property type="nucleotide sequence ID" value="NZ_LWQU01000141.1"/>
</dbReference>
<evidence type="ECO:0000313" key="2">
    <source>
        <dbReference type="EMBL" id="OAN50026.1"/>
    </source>
</evidence>
<dbReference type="EMBL" id="LWQU01000141">
    <property type="protein sequence ID" value="OAN50026.1"/>
    <property type="molecule type" value="Genomic_DNA"/>
</dbReference>
<gene>
    <name evidence="2" type="ORF">A6A05_02095</name>
</gene>
<feature type="region of interest" description="Disordered" evidence="1">
    <location>
        <begin position="1"/>
        <end position="20"/>
    </location>
</feature>
<proteinExistence type="predicted"/>
<dbReference type="Proteomes" id="UP000078543">
    <property type="component" value="Unassembled WGS sequence"/>
</dbReference>
<comment type="caution">
    <text evidence="2">The sequence shown here is derived from an EMBL/GenBank/DDBJ whole genome shotgun (WGS) entry which is preliminary data.</text>
</comment>
<accession>A0A178MMX6</accession>
<keyword evidence="3" id="KW-1185">Reference proteome</keyword>
<sequence>MAEINRVGGSSTGSGLESIRQSLGLGTPVAQAPAAGGRKMDVTAIGGRVDPGAIGGPRGNRILPADFPLDQLDRRAARGTYLDILV</sequence>
<reference evidence="2 3" key="1">
    <citation type="submission" date="2016-04" db="EMBL/GenBank/DDBJ databases">
        <title>Draft genome sequence of freshwater magnetotactic bacteria Magnetospirillum marisnigri SP-1 and Magnetospirillum moscoviense BB-1.</title>
        <authorList>
            <person name="Koziaeva V."/>
            <person name="Dziuba M.V."/>
            <person name="Ivanov T.M."/>
            <person name="Kuznetsov B."/>
            <person name="Grouzdev D.S."/>
        </authorList>
    </citation>
    <scope>NUCLEOTIDE SEQUENCE [LARGE SCALE GENOMIC DNA]</scope>
    <source>
        <strain evidence="2 3">BB-1</strain>
    </source>
</reference>
<evidence type="ECO:0000313" key="3">
    <source>
        <dbReference type="Proteomes" id="UP000078543"/>
    </source>
</evidence>
<dbReference type="AlphaFoldDB" id="A0A178MMX6"/>